<reference evidence="2 3" key="1">
    <citation type="journal article" date="2010" name="J. Bacteriol.">
        <title>Genome sequences of Oceanicola granulosus HTCC2516(T) and Oceanicola batsensis HTCC2597(TDelta).</title>
        <authorList>
            <person name="Thrash J.C."/>
            <person name="Cho J.C."/>
            <person name="Vergin K.L."/>
            <person name="Giovannoni S.J."/>
        </authorList>
    </citation>
    <scope>NUCLEOTIDE SEQUENCE [LARGE SCALE GENOMIC DNA]</scope>
    <source>
        <strain evidence="3">ATCC BAA-861 / DSM 15982 / KCTC 12143 / HTCC2516</strain>
    </source>
</reference>
<dbReference type="RefSeq" id="WP_007254139.1">
    <property type="nucleotide sequence ID" value="NZ_CH724107.1"/>
</dbReference>
<comment type="caution">
    <text evidence="2">The sequence shown here is derived from an EMBL/GenBank/DDBJ whole genome shotgun (WGS) entry which is preliminary data.</text>
</comment>
<dbReference type="Pfam" id="PF06568">
    <property type="entry name" value="YjiS-like"/>
    <property type="match status" value="1"/>
</dbReference>
<organism evidence="2 3">
    <name type="scientific">Oceanicola granulosus (strain ATCC BAA-861 / DSM 15982 / KCTC 12143 / HTCC2516)</name>
    <dbReference type="NCBI Taxonomy" id="314256"/>
    <lineage>
        <taxon>Bacteria</taxon>
        <taxon>Pseudomonadati</taxon>
        <taxon>Pseudomonadota</taxon>
        <taxon>Alphaproteobacteria</taxon>
        <taxon>Rhodobacterales</taxon>
        <taxon>Roseobacteraceae</taxon>
        <taxon>Oceanicola</taxon>
    </lineage>
</organism>
<evidence type="ECO:0000313" key="2">
    <source>
        <dbReference type="EMBL" id="EAR49522.1"/>
    </source>
</evidence>
<dbReference type="STRING" id="314256.OG2516_03048"/>
<dbReference type="EMBL" id="AAOT01000063">
    <property type="protein sequence ID" value="EAR49522.1"/>
    <property type="molecule type" value="Genomic_DNA"/>
</dbReference>
<evidence type="ECO:0000313" key="3">
    <source>
        <dbReference type="Proteomes" id="UP000003635"/>
    </source>
</evidence>
<gene>
    <name evidence="2" type="ORF">OG2516_03048</name>
</gene>
<evidence type="ECO:0000259" key="1">
    <source>
        <dbReference type="Pfam" id="PF06568"/>
    </source>
</evidence>
<proteinExistence type="predicted"/>
<sequence length="68" mass="7644">MTVMTASPAVRSARAPRLGLADYLALYRQRRALARLDARALADIGVSDLEARSEAQRPLWDVPTHWLR</sequence>
<protein>
    <recommendedName>
        <fullName evidence="1">YjiS-like domain-containing protein</fullName>
    </recommendedName>
</protein>
<dbReference type="Proteomes" id="UP000003635">
    <property type="component" value="Unassembled WGS sequence"/>
</dbReference>
<dbReference type="AlphaFoldDB" id="Q2CA15"/>
<feature type="domain" description="YjiS-like" evidence="1">
    <location>
        <begin position="20"/>
        <end position="47"/>
    </location>
</feature>
<accession>Q2CA15</accession>
<keyword evidence="3" id="KW-1185">Reference proteome</keyword>
<dbReference type="InterPro" id="IPR009506">
    <property type="entry name" value="YjiS-like"/>
</dbReference>
<dbReference type="eggNOG" id="COG5457">
    <property type="taxonomic scope" value="Bacteria"/>
</dbReference>
<dbReference type="HOGENOM" id="CLU_184490_2_0_5"/>
<name>Q2CA15_OCEGH</name>